<evidence type="ECO:0000256" key="7">
    <source>
        <dbReference type="ARBA" id="ARBA00023224"/>
    </source>
</evidence>
<evidence type="ECO:0000256" key="3">
    <source>
        <dbReference type="ARBA" id="ARBA00022989"/>
    </source>
</evidence>
<dbReference type="PRINTS" id="PR00245">
    <property type="entry name" value="OLFACTORYR"/>
</dbReference>
<dbReference type="GO" id="GO:0004930">
    <property type="term" value="F:G protein-coupled receptor activity"/>
    <property type="evidence" value="ECO:0007669"/>
    <property type="project" value="UniProtKB-KW"/>
</dbReference>
<dbReference type="OMA" id="TNNTHIT"/>
<keyword evidence="2 8" id="KW-0812">Transmembrane</keyword>
<dbReference type="AlphaFoldDB" id="G5ASZ8"/>
<gene>
    <name evidence="10" type="ORF">GW7_19772</name>
</gene>
<feature type="transmembrane region" description="Helical" evidence="8">
    <location>
        <begin position="37"/>
        <end position="58"/>
    </location>
</feature>
<dbReference type="GO" id="GO:0016020">
    <property type="term" value="C:membrane"/>
    <property type="evidence" value="ECO:0007669"/>
    <property type="project" value="UniProtKB-SubCell"/>
</dbReference>
<feature type="transmembrane region" description="Helical" evidence="8">
    <location>
        <begin position="111"/>
        <end position="128"/>
    </location>
</feature>
<protein>
    <submittedName>
        <fullName evidence="10">Olfactory receptor 7E24</fullName>
    </submittedName>
</protein>
<dbReference type="InterPro" id="IPR017452">
    <property type="entry name" value="GPCR_Rhodpsn_7TM"/>
</dbReference>
<dbReference type="PANTHER" id="PTHR48001">
    <property type="entry name" value="OLFACTORY RECEPTOR"/>
    <property type="match status" value="1"/>
</dbReference>
<comment type="subcellular location">
    <subcellularLocation>
        <location evidence="1">Membrane</location>
        <topology evidence="1">Multi-pass membrane protein</topology>
    </subcellularLocation>
</comment>
<keyword evidence="6 10" id="KW-0675">Receptor</keyword>
<evidence type="ECO:0000256" key="8">
    <source>
        <dbReference type="SAM" id="Phobius"/>
    </source>
</evidence>
<dbReference type="InterPro" id="IPR000725">
    <property type="entry name" value="Olfact_rcpt"/>
</dbReference>
<dbReference type="Pfam" id="PF13853">
    <property type="entry name" value="7tm_4"/>
    <property type="match status" value="1"/>
</dbReference>
<feature type="transmembrane region" description="Helical" evidence="8">
    <location>
        <begin position="6"/>
        <end position="25"/>
    </location>
</feature>
<keyword evidence="7" id="KW-0807">Transducer</keyword>
<keyword evidence="4" id="KW-0297">G-protein coupled receptor</keyword>
<sequence>MLFGQFLSMYLVTVLGNLLIIRAVISDFHLHRPMYYFLSNLSLADICLISSLLPKLIVDILAHSRVISYVGCLTQMSFYILFACMDDMLLTGMACDCFVSICHPLHYETIINPHLCVLLVLLSVFLGLL</sequence>
<dbReference type="EMBL" id="JH166821">
    <property type="protein sequence ID" value="EHB00159.1"/>
    <property type="molecule type" value="Genomic_DNA"/>
</dbReference>
<evidence type="ECO:0000313" key="11">
    <source>
        <dbReference type="Proteomes" id="UP000006813"/>
    </source>
</evidence>
<proteinExistence type="predicted"/>
<keyword evidence="3 8" id="KW-1133">Transmembrane helix</keyword>
<dbReference type="PRINTS" id="PR00237">
    <property type="entry name" value="GPCRRHODOPSN"/>
</dbReference>
<evidence type="ECO:0000256" key="6">
    <source>
        <dbReference type="ARBA" id="ARBA00023170"/>
    </source>
</evidence>
<dbReference type="InterPro" id="IPR000276">
    <property type="entry name" value="GPCR_Rhodpsn"/>
</dbReference>
<reference evidence="10 11" key="1">
    <citation type="journal article" date="2011" name="Nature">
        <title>Genome sequencing reveals insights into physiology and longevity of the naked mole rat.</title>
        <authorList>
            <person name="Kim E.B."/>
            <person name="Fang X."/>
            <person name="Fushan A.A."/>
            <person name="Huang Z."/>
            <person name="Lobanov A.V."/>
            <person name="Han L."/>
            <person name="Marino S.M."/>
            <person name="Sun X."/>
            <person name="Turanov A.A."/>
            <person name="Yang P."/>
            <person name="Yim S.H."/>
            <person name="Zhao X."/>
            <person name="Kasaikina M.V."/>
            <person name="Stoletzki N."/>
            <person name="Peng C."/>
            <person name="Polak P."/>
            <person name="Xiong Z."/>
            <person name="Kiezun A."/>
            <person name="Zhu Y."/>
            <person name="Chen Y."/>
            <person name="Kryukov G.V."/>
            <person name="Zhang Q."/>
            <person name="Peshkin L."/>
            <person name="Yang L."/>
            <person name="Bronson R.T."/>
            <person name="Buffenstein R."/>
            <person name="Wang B."/>
            <person name="Han C."/>
            <person name="Li Q."/>
            <person name="Chen L."/>
            <person name="Zhao W."/>
            <person name="Sunyaev S.R."/>
            <person name="Park T.J."/>
            <person name="Zhang G."/>
            <person name="Wang J."/>
            <person name="Gladyshev V.N."/>
        </authorList>
    </citation>
    <scope>NUCLEOTIDE SEQUENCE [LARGE SCALE GENOMIC DNA]</scope>
</reference>
<dbReference type="PROSITE" id="PS50262">
    <property type="entry name" value="G_PROTEIN_RECEP_F1_2"/>
    <property type="match status" value="1"/>
</dbReference>
<dbReference type="Gene3D" id="1.20.1070.10">
    <property type="entry name" value="Rhodopsin 7-helix transmembrane proteins"/>
    <property type="match status" value="1"/>
</dbReference>
<dbReference type="InParanoid" id="G5ASZ8"/>
<organism evidence="10 11">
    <name type="scientific">Heterocephalus glaber</name>
    <name type="common">Naked mole rat</name>
    <dbReference type="NCBI Taxonomy" id="10181"/>
    <lineage>
        <taxon>Eukaryota</taxon>
        <taxon>Metazoa</taxon>
        <taxon>Chordata</taxon>
        <taxon>Craniata</taxon>
        <taxon>Vertebrata</taxon>
        <taxon>Euteleostomi</taxon>
        <taxon>Mammalia</taxon>
        <taxon>Eutheria</taxon>
        <taxon>Euarchontoglires</taxon>
        <taxon>Glires</taxon>
        <taxon>Rodentia</taxon>
        <taxon>Hystricomorpha</taxon>
        <taxon>Bathyergidae</taxon>
        <taxon>Heterocephalus</taxon>
    </lineage>
</organism>
<accession>G5ASZ8</accession>
<dbReference type="FunFam" id="1.20.1070.10:FF:000410">
    <property type="entry name" value="Olfactory receptor 1348"/>
    <property type="match status" value="1"/>
</dbReference>
<evidence type="ECO:0000256" key="5">
    <source>
        <dbReference type="ARBA" id="ARBA00023136"/>
    </source>
</evidence>
<evidence type="ECO:0000256" key="1">
    <source>
        <dbReference type="ARBA" id="ARBA00004141"/>
    </source>
</evidence>
<dbReference type="Proteomes" id="UP000006813">
    <property type="component" value="Unassembled WGS sequence"/>
</dbReference>
<evidence type="ECO:0000256" key="4">
    <source>
        <dbReference type="ARBA" id="ARBA00023040"/>
    </source>
</evidence>
<name>G5ASZ8_HETGA</name>
<evidence type="ECO:0000256" key="2">
    <source>
        <dbReference type="ARBA" id="ARBA00022692"/>
    </source>
</evidence>
<evidence type="ECO:0000259" key="9">
    <source>
        <dbReference type="PROSITE" id="PS50262"/>
    </source>
</evidence>
<keyword evidence="5 8" id="KW-0472">Membrane</keyword>
<evidence type="ECO:0000313" key="10">
    <source>
        <dbReference type="EMBL" id="EHB00159.1"/>
    </source>
</evidence>
<dbReference type="SUPFAM" id="SSF81321">
    <property type="entry name" value="Family A G protein-coupled receptor-like"/>
    <property type="match status" value="1"/>
</dbReference>
<feature type="domain" description="G-protein coupled receptors family 1 profile" evidence="9">
    <location>
        <begin position="16"/>
        <end position="129"/>
    </location>
</feature>
<dbReference type="GO" id="GO:0004984">
    <property type="term" value="F:olfactory receptor activity"/>
    <property type="evidence" value="ECO:0007669"/>
    <property type="project" value="InterPro"/>
</dbReference>